<evidence type="ECO:0000256" key="6">
    <source>
        <dbReference type="ARBA" id="ARBA00022840"/>
    </source>
</evidence>
<sequence>MNPFPALKRDWNVTLYFWKLVHSMSKSYIPLMVFASLCSAIFPFINIILPKYLIDELMGAGREMNIILWIGVLVAGNAVFGLLHNYLNQHIELANLLVMDKLELHIGQHIMNLDYERLENTKVLDLKEQALAPIRQQDVIRKMLDSMKILLQTILSLLGLAALISTLNIGIIVVIMGMILLNTFIFKKSQQAQFNFHKLLAPLNRKFGYYSKLAVDFSMAKDVRLFGMAPYLLNKVNTYHNESVRGFGGLYEKVGRYKGLTSVNLQSQMVIIYAYMVVKVVTGKIQIGGFVMYISAANSFSAQVSLAMNAYVEFRQMCKYIEVFREFESLRPAMRTGRGRIEKLMDVEIEFCNVSFKYAGNENYSLKNVSLTIKNGERLAVVGQNGAGKSTFIKLLCRLYEPDQGEILLNGRSIQEYRYDEYMKILGVVFQDYKLFSFSIKENLCLKDSGISEKEIEEVLNQVGLEDKMKRLDKGIDTQVHKIFDEKGTDFSGGESQKVVIARALLKKSPILILDEPTAALDPYAEFEMYNNFNLLTENRTVIYISHRLSACKFCDKIAVFNNGELVEYGSHHQLLLDQQEYSSMWKAQAQYYQ</sequence>
<dbReference type="GO" id="GO:0015421">
    <property type="term" value="F:ABC-type oligopeptide transporter activity"/>
    <property type="evidence" value="ECO:0007669"/>
    <property type="project" value="TreeGrafter"/>
</dbReference>
<dbReference type="Pfam" id="PF00005">
    <property type="entry name" value="ABC_tran"/>
    <property type="match status" value="1"/>
</dbReference>
<feature type="transmembrane region" description="Helical" evidence="9">
    <location>
        <begin position="154"/>
        <end position="181"/>
    </location>
</feature>
<feature type="transmembrane region" description="Helical" evidence="9">
    <location>
        <begin position="66"/>
        <end position="87"/>
    </location>
</feature>
<protein>
    <submittedName>
        <fullName evidence="12">ABC transporter</fullName>
    </submittedName>
</protein>
<dbReference type="FunFam" id="3.40.50.300:FF:000221">
    <property type="entry name" value="Multidrug ABC transporter ATP-binding protein"/>
    <property type="match status" value="1"/>
</dbReference>
<dbReference type="PANTHER" id="PTHR43394">
    <property type="entry name" value="ATP-DEPENDENT PERMEASE MDL1, MITOCHONDRIAL"/>
    <property type="match status" value="1"/>
</dbReference>
<comment type="subcellular location">
    <subcellularLocation>
        <location evidence="1">Cell membrane</location>
        <topology evidence="1">Multi-pass membrane protein</topology>
    </subcellularLocation>
</comment>
<keyword evidence="8 9" id="KW-0472">Membrane</keyword>
<keyword evidence="13" id="KW-1185">Reference proteome</keyword>
<feature type="transmembrane region" description="Helical" evidence="9">
    <location>
        <begin position="28"/>
        <end position="54"/>
    </location>
</feature>
<gene>
    <name evidence="12" type="ORF">UQ64_19920</name>
</gene>
<dbReference type="SMART" id="SM00382">
    <property type="entry name" value="AAA"/>
    <property type="match status" value="1"/>
</dbReference>
<dbReference type="PROSITE" id="PS50893">
    <property type="entry name" value="ABC_TRANSPORTER_2"/>
    <property type="match status" value="1"/>
</dbReference>
<dbReference type="AlphaFoldDB" id="A0A0W1AWT5"/>
<proteinExistence type="predicted"/>
<dbReference type="InterPro" id="IPR003593">
    <property type="entry name" value="AAA+_ATPase"/>
</dbReference>
<dbReference type="SUPFAM" id="SSF52540">
    <property type="entry name" value="P-loop containing nucleoside triphosphate hydrolases"/>
    <property type="match status" value="1"/>
</dbReference>
<dbReference type="InterPro" id="IPR039421">
    <property type="entry name" value="Type_1_exporter"/>
</dbReference>
<dbReference type="PROSITE" id="PS50929">
    <property type="entry name" value="ABC_TM1F"/>
    <property type="match status" value="1"/>
</dbReference>
<evidence type="ECO:0000256" key="5">
    <source>
        <dbReference type="ARBA" id="ARBA00022741"/>
    </source>
</evidence>
<keyword evidence="7 9" id="KW-1133">Transmembrane helix</keyword>
<dbReference type="InterPro" id="IPR036640">
    <property type="entry name" value="ABC1_TM_sf"/>
</dbReference>
<feature type="domain" description="ABC transmembrane type-1" evidence="11">
    <location>
        <begin position="31"/>
        <end position="316"/>
    </location>
</feature>
<dbReference type="Gene3D" id="1.20.1560.10">
    <property type="entry name" value="ABC transporter type 1, transmembrane domain"/>
    <property type="match status" value="1"/>
</dbReference>
<dbReference type="GO" id="GO:0005524">
    <property type="term" value="F:ATP binding"/>
    <property type="evidence" value="ECO:0007669"/>
    <property type="project" value="UniProtKB-KW"/>
</dbReference>
<keyword evidence="3" id="KW-1003">Cell membrane</keyword>
<evidence type="ECO:0000256" key="9">
    <source>
        <dbReference type="SAM" id="Phobius"/>
    </source>
</evidence>
<dbReference type="InterPro" id="IPR027417">
    <property type="entry name" value="P-loop_NTPase"/>
</dbReference>
<name>A0A0W1AWT5_9BACL</name>
<feature type="domain" description="ABC transporter" evidence="10">
    <location>
        <begin position="349"/>
        <end position="588"/>
    </location>
</feature>
<dbReference type="SUPFAM" id="SSF90123">
    <property type="entry name" value="ABC transporter transmembrane region"/>
    <property type="match status" value="1"/>
</dbReference>
<evidence type="ECO:0000256" key="8">
    <source>
        <dbReference type="ARBA" id="ARBA00023136"/>
    </source>
</evidence>
<accession>A0A0W1AWT5</accession>
<reference evidence="12 13" key="1">
    <citation type="journal article" date="2015" name="Int. Biodeterior. Biodegradation">
        <title>Physiological and genetic screening methods for the isolation of methyl tert-butyl ether-degrading bacteria for bioremediation purposes.</title>
        <authorList>
            <person name="Guisado I.M."/>
            <person name="Purswani J."/>
            <person name="Gonzalez Lopez J."/>
            <person name="Pozo C."/>
        </authorList>
    </citation>
    <scope>NUCLEOTIDE SEQUENCE [LARGE SCALE GENOMIC DNA]</scope>
    <source>
        <strain evidence="12 13">SH7</strain>
    </source>
</reference>
<dbReference type="EMBL" id="LCZJ02000026">
    <property type="protein sequence ID" value="KTD85752.1"/>
    <property type="molecule type" value="Genomic_DNA"/>
</dbReference>
<dbReference type="OrthoDB" id="9806127at2"/>
<dbReference type="Proteomes" id="UP000054709">
    <property type="component" value="Unassembled WGS sequence"/>
</dbReference>
<dbReference type="InterPro" id="IPR017871">
    <property type="entry name" value="ABC_transporter-like_CS"/>
</dbReference>
<keyword evidence="6" id="KW-0067">ATP-binding</keyword>
<keyword evidence="4 9" id="KW-0812">Transmembrane</keyword>
<organism evidence="12 13">
    <name type="scientific">Paenibacillus etheri</name>
    <dbReference type="NCBI Taxonomy" id="1306852"/>
    <lineage>
        <taxon>Bacteria</taxon>
        <taxon>Bacillati</taxon>
        <taxon>Bacillota</taxon>
        <taxon>Bacilli</taxon>
        <taxon>Bacillales</taxon>
        <taxon>Paenibacillaceae</taxon>
        <taxon>Paenibacillus</taxon>
    </lineage>
</organism>
<keyword evidence="5" id="KW-0547">Nucleotide-binding</keyword>
<dbReference type="InterPro" id="IPR003439">
    <property type="entry name" value="ABC_transporter-like_ATP-bd"/>
</dbReference>
<dbReference type="GO" id="GO:0005886">
    <property type="term" value="C:plasma membrane"/>
    <property type="evidence" value="ECO:0007669"/>
    <property type="project" value="UniProtKB-SubCell"/>
</dbReference>
<evidence type="ECO:0000256" key="3">
    <source>
        <dbReference type="ARBA" id="ARBA00022475"/>
    </source>
</evidence>
<dbReference type="GO" id="GO:0016887">
    <property type="term" value="F:ATP hydrolysis activity"/>
    <property type="evidence" value="ECO:0007669"/>
    <property type="project" value="InterPro"/>
</dbReference>
<evidence type="ECO:0000313" key="13">
    <source>
        <dbReference type="Proteomes" id="UP000054709"/>
    </source>
</evidence>
<dbReference type="InterPro" id="IPR011527">
    <property type="entry name" value="ABC1_TM_dom"/>
</dbReference>
<dbReference type="Gene3D" id="3.40.50.300">
    <property type="entry name" value="P-loop containing nucleotide triphosphate hydrolases"/>
    <property type="match status" value="1"/>
</dbReference>
<evidence type="ECO:0000259" key="11">
    <source>
        <dbReference type="PROSITE" id="PS50929"/>
    </source>
</evidence>
<evidence type="ECO:0000256" key="4">
    <source>
        <dbReference type="ARBA" id="ARBA00022692"/>
    </source>
</evidence>
<evidence type="ECO:0000256" key="7">
    <source>
        <dbReference type="ARBA" id="ARBA00022989"/>
    </source>
</evidence>
<evidence type="ECO:0000259" key="10">
    <source>
        <dbReference type="PROSITE" id="PS50893"/>
    </source>
</evidence>
<keyword evidence="2" id="KW-0813">Transport</keyword>
<dbReference type="PROSITE" id="PS00211">
    <property type="entry name" value="ABC_TRANSPORTER_1"/>
    <property type="match status" value="1"/>
</dbReference>
<dbReference type="PANTHER" id="PTHR43394:SF1">
    <property type="entry name" value="ATP-BINDING CASSETTE SUB-FAMILY B MEMBER 10, MITOCHONDRIAL"/>
    <property type="match status" value="1"/>
</dbReference>
<evidence type="ECO:0000256" key="2">
    <source>
        <dbReference type="ARBA" id="ARBA00022448"/>
    </source>
</evidence>
<evidence type="ECO:0000313" key="12">
    <source>
        <dbReference type="EMBL" id="KTD85752.1"/>
    </source>
</evidence>
<evidence type="ECO:0000256" key="1">
    <source>
        <dbReference type="ARBA" id="ARBA00004651"/>
    </source>
</evidence>
<comment type="caution">
    <text evidence="12">The sequence shown here is derived from an EMBL/GenBank/DDBJ whole genome shotgun (WGS) entry which is preliminary data.</text>
</comment>